<dbReference type="InterPro" id="IPR004843">
    <property type="entry name" value="Calcineurin-like_PHP"/>
</dbReference>
<keyword evidence="3" id="KW-0540">Nuclease</keyword>
<dbReference type="PIRSF" id="PIRSF033091">
    <property type="entry name" value="Pesterase_YhaO"/>
    <property type="match status" value="1"/>
</dbReference>
<dbReference type="Pfam" id="PF00149">
    <property type="entry name" value="Metallophos"/>
    <property type="match status" value="1"/>
</dbReference>
<keyword evidence="3" id="KW-0269">Exonuclease</keyword>
<dbReference type="EMBL" id="JAERRA010000001">
    <property type="protein sequence ID" value="MBL0719749.1"/>
    <property type="molecule type" value="Genomic_DNA"/>
</dbReference>
<dbReference type="Proteomes" id="UP000643207">
    <property type="component" value="Unassembled WGS sequence"/>
</dbReference>
<evidence type="ECO:0000259" key="2">
    <source>
        <dbReference type="Pfam" id="PF00149"/>
    </source>
</evidence>
<dbReference type="RefSeq" id="WP_201826481.1">
    <property type="nucleotide sequence ID" value="NZ_JAERRA010000001.1"/>
</dbReference>
<gene>
    <name evidence="3" type="ORF">JI742_07590</name>
</gene>
<dbReference type="InterPro" id="IPR014576">
    <property type="entry name" value="Pesterase_YhaO"/>
</dbReference>
<dbReference type="InterPro" id="IPR050535">
    <property type="entry name" value="DNA_Repair-Maintenance_Comp"/>
</dbReference>
<dbReference type="AlphaFoldDB" id="A0A9X1BRB1"/>
<dbReference type="Gene3D" id="3.60.21.10">
    <property type="match status" value="1"/>
</dbReference>
<dbReference type="SUPFAM" id="SSF56300">
    <property type="entry name" value="Metallo-dependent phosphatases"/>
    <property type="match status" value="1"/>
</dbReference>
<dbReference type="PANTHER" id="PTHR30337:SF7">
    <property type="entry name" value="PHOSPHOESTERASE"/>
    <property type="match status" value="1"/>
</dbReference>
<sequence length="429" mass="47193">MKFIHAADIHLDSPLNGLAAYPDAPAAQLRSATRDALTALVDKALEEEVDFLVIAGDLYDGTWRDYNTGIFFCKEMGRLRRAGIPAYVLFGNHDAESEMTRKLALPDNVKTFGANMPQTFDVPELGVALHGHSFKHKETTDNLAVHYPAPVAGRFNIGVLHTALEGNAAHATYAPCRIDELHARGYQYWALGHVHEFAQWTGATTIVFPGNLQGRNVRECGRRGAVLVTVDDEGHPEVERIFIDILRWEHLEVDASDCRSMAEVSLHIGRAFETVLATDPHVPRAVRVTVTGKTDAHGQLFGLEQQLRSQALAHIASLGNERLWLEKVCLRTSPHLDTSAIHQRMDAFSDLQAIVGAAITDPDFNQSLQTELMSFINKVPAEVQAHLPVLEQVRQGDLASLMDEVAPGLLAHLAHQANHAHQANQGQGE</sequence>
<dbReference type="CDD" id="cd00840">
    <property type="entry name" value="MPP_Mre11_N"/>
    <property type="match status" value="1"/>
</dbReference>
<evidence type="ECO:0000313" key="3">
    <source>
        <dbReference type="EMBL" id="MBL0719749.1"/>
    </source>
</evidence>
<dbReference type="InterPro" id="IPR029052">
    <property type="entry name" value="Metallo-depent_PP-like"/>
</dbReference>
<dbReference type="InterPro" id="IPR041796">
    <property type="entry name" value="Mre11_N"/>
</dbReference>
<comment type="caution">
    <text evidence="3">The sequence shown here is derived from an EMBL/GenBank/DDBJ whole genome shotgun (WGS) entry which is preliminary data.</text>
</comment>
<dbReference type="GO" id="GO:0004527">
    <property type="term" value="F:exonuclease activity"/>
    <property type="evidence" value="ECO:0007669"/>
    <property type="project" value="UniProtKB-KW"/>
</dbReference>
<dbReference type="PANTHER" id="PTHR30337">
    <property type="entry name" value="COMPONENT OF ATP-DEPENDENT DSDNA EXONUCLEASE"/>
    <property type="match status" value="1"/>
</dbReference>
<organism evidence="3 4">
    <name type="scientific">Aquariibacter lacus</name>
    <dbReference type="NCBI Taxonomy" id="2801332"/>
    <lineage>
        <taxon>Bacteria</taxon>
        <taxon>Pseudomonadati</taxon>
        <taxon>Pseudomonadota</taxon>
        <taxon>Betaproteobacteria</taxon>
        <taxon>Burkholderiales</taxon>
        <taxon>Sphaerotilaceae</taxon>
        <taxon>Aquariibacter</taxon>
    </lineage>
</organism>
<proteinExistence type="predicted"/>
<name>A0A9X1BRB1_9BURK</name>
<reference evidence="3 4" key="1">
    <citation type="submission" date="2021-01" db="EMBL/GenBank/DDBJ databases">
        <title>Piscinibacter sp. Jin2 Genome sequencing and assembly.</title>
        <authorList>
            <person name="Kim I."/>
        </authorList>
    </citation>
    <scope>NUCLEOTIDE SEQUENCE [LARGE SCALE GENOMIC DNA]</scope>
    <source>
        <strain evidence="3 4">Jin2</strain>
    </source>
</reference>
<keyword evidence="4" id="KW-1185">Reference proteome</keyword>
<protein>
    <submittedName>
        <fullName evidence="3">DNA repair exonuclease</fullName>
    </submittedName>
</protein>
<feature type="domain" description="Calcineurin-like phosphoesterase" evidence="2">
    <location>
        <begin position="1"/>
        <end position="196"/>
    </location>
</feature>
<evidence type="ECO:0000256" key="1">
    <source>
        <dbReference type="ARBA" id="ARBA00022801"/>
    </source>
</evidence>
<accession>A0A9X1BRB1</accession>
<evidence type="ECO:0000313" key="4">
    <source>
        <dbReference type="Proteomes" id="UP000643207"/>
    </source>
</evidence>
<keyword evidence="1" id="KW-0378">Hydrolase</keyword>